<dbReference type="InterPro" id="IPR010941">
    <property type="entry name" value="PhaC_N"/>
</dbReference>
<feature type="domain" description="Poly-beta-hydroxybutyrate polymerase N-terminal" evidence="5">
    <location>
        <begin position="6"/>
        <end position="44"/>
    </location>
</feature>
<dbReference type="PANTHER" id="PTHR36837:SF5">
    <property type="entry name" value="POLY-3-HYDROXYBUTYRATE SYNTHASE"/>
    <property type="match status" value="1"/>
</dbReference>
<dbReference type="PANTHER" id="PTHR36837">
    <property type="entry name" value="POLY(3-HYDROXYALKANOATE) POLYMERASE SUBUNIT PHAC"/>
    <property type="match status" value="1"/>
</dbReference>
<evidence type="ECO:0000256" key="1">
    <source>
        <dbReference type="ARBA" id="ARBA00022679"/>
    </source>
</evidence>
<dbReference type="EMBL" id="JBBKZV010000047">
    <property type="protein sequence ID" value="MEJ8826997.1"/>
    <property type="molecule type" value="Genomic_DNA"/>
</dbReference>
<comment type="caution">
    <text evidence="6">The sequence shown here is derived from an EMBL/GenBank/DDBJ whole genome shotgun (WGS) entry which is preliminary data.</text>
</comment>
<feature type="compositionally biased region" description="Polar residues" evidence="3">
    <location>
        <begin position="63"/>
        <end position="75"/>
    </location>
</feature>
<reference evidence="6 7" key="1">
    <citation type="submission" date="2024-03" db="EMBL/GenBank/DDBJ databases">
        <title>Novel species of the genus Variovorax.</title>
        <authorList>
            <person name="Liu Q."/>
            <person name="Xin Y.-H."/>
        </authorList>
    </citation>
    <scope>NUCLEOTIDE SEQUENCE [LARGE SCALE GENOMIC DNA]</scope>
    <source>
        <strain evidence="6 7">KACC 18501</strain>
    </source>
</reference>
<name>A0ABU8WAC5_9BURK</name>
<evidence type="ECO:0000256" key="2">
    <source>
        <dbReference type="ARBA" id="ARBA00023315"/>
    </source>
</evidence>
<evidence type="ECO:0000259" key="4">
    <source>
        <dbReference type="Pfam" id="PF07167"/>
    </source>
</evidence>
<evidence type="ECO:0000313" key="7">
    <source>
        <dbReference type="Proteomes" id="UP001363010"/>
    </source>
</evidence>
<sequence length="572" mass="62843">MQDAVDPWDRMLHAGMAKFTRGVSPASLMLAWSDWAIHLAAQPMRSTQVMMVHPWLRAVASASQALQPQADTSPTPGAHEHDRRLADPAWDAWPFAMYREAYRAGARWLDDMSTGVPGVEQHHEQIVAFAARHLLGIGSPANLPATHPEVLRKTLASAGLNLLQGALNWREDLQRNLQGLPPPGAEAFTPGVQVAATPGKVVLRNALMELIQYSPTTPTVHPEPLLIMSAWIMKYYILDLSPHNSLIRYLVEQGHTVFAISWKNVDAGDRDLGIDDYLSLGLMASLDAVRAIVPGQRVHALGYCLGGTLLAIGAAAMARDHDDRLASVTLLAAQTDFSEPGELGLFIDESQLSFVEDLMARQGYLDSSQMAGAFALLRPVDLIWSPMVRSYLMGERAPLNDLMAWNADGTRMPFRMHADYLRSLFLDNSLAQGKYQVAGQPVSLGDIEVPVFVVGTVSDHVAPWRSVYKLNLLCDTDITFVLTDGGHNAGIVNEPGHGRRHYRALHRARNAPYVPPDKFVAEAAQVDGSWWPALHRWLAAHSGARRKPPRMFHAASGHAPLCDAPGTYVRTR</sequence>
<dbReference type="SUPFAM" id="SSF53474">
    <property type="entry name" value="alpha/beta-Hydrolases"/>
    <property type="match status" value="1"/>
</dbReference>
<dbReference type="Gene3D" id="3.40.50.1820">
    <property type="entry name" value="alpha/beta hydrolase"/>
    <property type="match status" value="1"/>
</dbReference>
<keyword evidence="2" id="KW-0012">Acyltransferase</keyword>
<organism evidence="6 7">
    <name type="scientific">Variovorax humicola</name>
    <dbReference type="NCBI Taxonomy" id="1769758"/>
    <lineage>
        <taxon>Bacteria</taxon>
        <taxon>Pseudomonadati</taxon>
        <taxon>Pseudomonadota</taxon>
        <taxon>Betaproteobacteria</taxon>
        <taxon>Burkholderiales</taxon>
        <taxon>Comamonadaceae</taxon>
        <taxon>Variovorax</taxon>
    </lineage>
</organism>
<accession>A0ABU8WAC5</accession>
<dbReference type="Pfam" id="PF07167">
    <property type="entry name" value="PhaC_N"/>
    <property type="match status" value="1"/>
</dbReference>
<dbReference type="RefSeq" id="WP_340368027.1">
    <property type="nucleotide sequence ID" value="NZ_JBBKZV010000047.1"/>
</dbReference>
<dbReference type="Pfam" id="PF12551">
    <property type="entry name" value="PHBC_N"/>
    <property type="match status" value="1"/>
</dbReference>
<evidence type="ECO:0000256" key="3">
    <source>
        <dbReference type="SAM" id="MobiDB-lite"/>
    </source>
</evidence>
<keyword evidence="6" id="KW-0378">Hydrolase</keyword>
<dbReference type="Proteomes" id="UP001363010">
    <property type="component" value="Unassembled WGS sequence"/>
</dbReference>
<feature type="region of interest" description="Disordered" evidence="3">
    <location>
        <begin position="63"/>
        <end position="84"/>
    </location>
</feature>
<proteinExistence type="predicted"/>
<feature type="domain" description="Poly-beta-hydroxybutyrate polymerase N-terminal" evidence="4">
    <location>
        <begin position="82"/>
        <end position="250"/>
    </location>
</feature>
<dbReference type="GO" id="GO:0016787">
    <property type="term" value="F:hydrolase activity"/>
    <property type="evidence" value="ECO:0007669"/>
    <property type="project" value="UniProtKB-KW"/>
</dbReference>
<dbReference type="InterPro" id="IPR022211">
    <property type="entry name" value="PHBC_N"/>
</dbReference>
<protein>
    <submittedName>
        <fullName evidence="6">Alpha/beta fold hydrolase</fullName>
    </submittedName>
</protein>
<gene>
    <name evidence="6" type="ORF">WKW80_34215</name>
</gene>
<dbReference type="InterPro" id="IPR051321">
    <property type="entry name" value="PHA/PHB_synthase"/>
</dbReference>
<dbReference type="InterPro" id="IPR029058">
    <property type="entry name" value="AB_hydrolase_fold"/>
</dbReference>
<evidence type="ECO:0000259" key="5">
    <source>
        <dbReference type="Pfam" id="PF12551"/>
    </source>
</evidence>
<keyword evidence="1" id="KW-0808">Transferase</keyword>
<evidence type="ECO:0000313" key="6">
    <source>
        <dbReference type="EMBL" id="MEJ8826997.1"/>
    </source>
</evidence>
<keyword evidence="7" id="KW-1185">Reference proteome</keyword>